<evidence type="ECO:0000256" key="5">
    <source>
        <dbReference type="PROSITE-ProRule" id="PRU00335"/>
    </source>
</evidence>
<dbReference type="InterPro" id="IPR001647">
    <property type="entry name" value="HTH_TetR"/>
</dbReference>
<evidence type="ECO:0000313" key="8">
    <source>
        <dbReference type="EMBL" id="MBD7959010.1"/>
    </source>
</evidence>
<feature type="DNA-binding region" description="H-T-H motif" evidence="5">
    <location>
        <begin position="55"/>
        <end position="74"/>
    </location>
</feature>
<feature type="region of interest" description="Disordered" evidence="6">
    <location>
        <begin position="1"/>
        <end position="32"/>
    </location>
</feature>
<keyword evidence="9" id="KW-1185">Reference proteome</keyword>
<dbReference type="Proteomes" id="UP000634919">
    <property type="component" value="Unassembled WGS sequence"/>
</dbReference>
<evidence type="ECO:0000256" key="2">
    <source>
        <dbReference type="ARBA" id="ARBA00023015"/>
    </source>
</evidence>
<dbReference type="InterPro" id="IPR036271">
    <property type="entry name" value="Tet_transcr_reg_TetR-rel_C_sf"/>
</dbReference>
<dbReference type="RefSeq" id="WP_191721434.1">
    <property type="nucleotide sequence ID" value="NZ_JACSQK010000001.1"/>
</dbReference>
<gene>
    <name evidence="8" type="ORF">H9646_00805</name>
</gene>
<dbReference type="InterPro" id="IPR009057">
    <property type="entry name" value="Homeodomain-like_sf"/>
</dbReference>
<sequence>MKPTPNKKPTPHPSAVAPVLRRTRGPSPQKTELTRQEILSAALDEFTEVGIAKATMDKIAKRAKLAKGTLYLHFANKEALLQGALQATIAHSALASIQTPRMPKESMKEYITRLAVPPMEHFHLPARASLARLVLGEARSHPSLMQLYYQQVFAPWHQHFEKLFAIAKKEGELQGITPAVASQLLAAPFWISLVHDALSADGTYPGANAAELTRAQIGIIFGQKTPS</sequence>
<feature type="domain" description="HTH tetR-type" evidence="7">
    <location>
        <begin position="32"/>
        <end position="92"/>
    </location>
</feature>
<accession>A0ABR8S6C5</accession>
<keyword evidence="3 5" id="KW-0238">DNA-binding</keyword>
<dbReference type="SUPFAM" id="SSF46689">
    <property type="entry name" value="Homeodomain-like"/>
    <property type="match status" value="1"/>
</dbReference>
<proteinExistence type="predicted"/>
<comment type="caution">
    <text evidence="8">The sequence shown here is derived from an EMBL/GenBank/DDBJ whole genome shotgun (WGS) entry which is preliminary data.</text>
</comment>
<reference evidence="8 9" key="1">
    <citation type="submission" date="2020-08" db="EMBL/GenBank/DDBJ databases">
        <title>A Genomic Blueprint of the Chicken Gut Microbiome.</title>
        <authorList>
            <person name="Gilroy R."/>
            <person name="Ravi A."/>
            <person name="Getino M."/>
            <person name="Pursley I."/>
            <person name="Horton D.L."/>
            <person name="Alikhan N.-F."/>
            <person name="Baker D."/>
            <person name="Gharbi K."/>
            <person name="Hall N."/>
            <person name="Watson M."/>
            <person name="Adriaenssens E.M."/>
            <person name="Foster-Nyarko E."/>
            <person name="Jarju S."/>
            <person name="Secka A."/>
            <person name="Antonio M."/>
            <person name="Oren A."/>
            <person name="Chaudhuri R."/>
            <person name="La Ragione R.M."/>
            <person name="Hildebrand F."/>
            <person name="Pallen M.J."/>
        </authorList>
    </citation>
    <scope>NUCLEOTIDE SEQUENCE [LARGE SCALE GENOMIC DNA]</scope>
    <source>
        <strain evidence="8 9">Sa2CVA6</strain>
    </source>
</reference>
<keyword evidence="4" id="KW-0804">Transcription</keyword>
<feature type="compositionally biased region" description="Pro residues" evidence="6">
    <location>
        <begin position="1"/>
        <end position="12"/>
    </location>
</feature>
<dbReference type="InterPro" id="IPR050109">
    <property type="entry name" value="HTH-type_TetR-like_transc_reg"/>
</dbReference>
<evidence type="ECO:0000259" key="7">
    <source>
        <dbReference type="PROSITE" id="PS50977"/>
    </source>
</evidence>
<dbReference type="PRINTS" id="PR00455">
    <property type="entry name" value="HTHTETR"/>
</dbReference>
<name>A0ABR8S6C5_9BURK</name>
<evidence type="ECO:0000256" key="4">
    <source>
        <dbReference type="ARBA" id="ARBA00023163"/>
    </source>
</evidence>
<dbReference type="PROSITE" id="PS01081">
    <property type="entry name" value="HTH_TETR_1"/>
    <property type="match status" value="1"/>
</dbReference>
<dbReference type="InterPro" id="IPR011075">
    <property type="entry name" value="TetR_C"/>
</dbReference>
<dbReference type="PANTHER" id="PTHR30055">
    <property type="entry name" value="HTH-TYPE TRANSCRIPTIONAL REGULATOR RUTR"/>
    <property type="match status" value="1"/>
</dbReference>
<dbReference type="PANTHER" id="PTHR30055:SF223">
    <property type="entry name" value="HTH-TYPE TRANSCRIPTIONAL REGULATOR UIDR"/>
    <property type="match status" value="1"/>
</dbReference>
<dbReference type="Pfam" id="PF16859">
    <property type="entry name" value="TetR_C_11"/>
    <property type="match status" value="1"/>
</dbReference>
<evidence type="ECO:0000313" key="9">
    <source>
        <dbReference type="Proteomes" id="UP000634919"/>
    </source>
</evidence>
<keyword evidence="1" id="KW-0678">Repressor</keyword>
<dbReference type="SUPFAM" id="SSF48498">
    <property type="entry name" value="Tetracyclin repressor-like, C-terminal domain"/>
    <property type="match status" value="1"/>
</dbReference>
<dbReference type="Pfam" id="PF00440">
    <property type="entry name" value="TetR_N"/>
    <property type="match status" value="1"/>
</dbReference>
<dbReference type="InterPro" id="IPR023772">
    <property type="entry name" value="DNA-bd_HTH_TetR-type_CS"/>
</dbReference>
<evidence type="ECO:0000256" key="6">
    <source>
        <dbReference type="SAM" id="MobiDB-lite"/>
    </source>
</evidence>
<evidence type="ECO:0000256" key="3">
    <source>
        <dbReference type="ARBA" id="ARBA00023125"/>
    </source>
</evidence>
<protein>
    <submittedName>
        <fullName evidence="8">TetR/AcrR family transcriptional regulator</fullName>
    </submittedName>
</protein>
<evidence type="ECO:0000256" key="1">
    <source>
        <dbReference type="ARBA" id="ARBA00022491"/>
    </source>
</evidence>
<dbReference type="Gene3D" id="1.10.357.10">
    <property type="entry name" value="Tetracycline Repressor, domain 2"/>
    <property type="match status" value="1"/>
</dbReference>
<keyword evidence="2" id="KW-0805">Transcription regulation</keyword>
<organism evidence="8 9">
    <name type="scientific">Comamonas avium</name>
    <dbReference type="NCBI Taxonomy" id="2762231"/>
    <lineage>
        <taxon>Bacteria</taxon>
        <taxon>Pseudomonadati</taxon>
        <taxon>Pseudomonadota</taxon>
        <taxon>Betaproteobacteria</taxon>
        <taxon>Burkholderiales</taxon>
        <taxon>Comamonadaceae</taxon>
        <taxon>Comamonas</taxon>
    </lineage>
</organism>
<dbReference type="EMBL" id="JACSQK010000001">
    <property type="protein sequence ID" value="MBD7959010.1"/>
    <property type="molecule type" value="Genomic_DNA"/>
</dbReference>
<dbReference type="PROSITE" id="PS50977">
    <property type="entry name" value="HTH_TETR_2"/>
    <property type="match status" value="1"/>
</dbReference>